<evidence type="ECO:0000256" key="4">
    <source>
        <dbReference type="SAM" id="MobiDB-lite"/>
    </source>
</evidence>
<feature type="repeat" description="ANK" evidence="3">
    <location>
        <begin position="193"/>
        <end position="225"/>
    </location>
</feature>
<dbReference type="Proteomes" id="UP000269221">
    <property type="component" value="Unassembled WGS sequence"/>
</dbReference>
<gene>
    <name evidence="5" type="ORF">DUI87_20429</name>
</gene>
<dbReference type="PANTHER" id="PTHR24174:SF3">
    <property type="entry name" value="ANKYRIN REPEAT AND STERILE ALPHA MOTIF DOMAIN-CONTAINING PROTEIN 1B"/>
    <property type="match status" value="1"/>
</dbReference>
<dbReference type="GO" id="GO:0048013">
    <property type="term" value="P:ephrin receptor signaling pathway"/>
    <property type="evidence" value="ECO:0007669"/>
    <property type="project" value="TreeGrafter"/>
</dbReference>
<dbReference type="GO" id="GO:0046875">
    <property type="term" value="F:ephrin receptor binding"/>
    <property type="evidence" value="ECO:0007669"/>
    <property type="project" value="TreeGrafter"/>
</dbReference>
<evidence type="ECO:0000313" key="5">
    <source>
        <dbReference type="EMBL" id="RMC03235.1"/>
    </source>
</evidence>
<evidence type="ECO:0000256" key="3">
    <source>
        <dbReference type="PROSITE-ProRule" id="PRU00023"/>
    </source>
</evidence>
<dbReference type="GO" id="GO:0005829">
    <property type="term" value="C:cytosol"/>
    <property type="evidence" value="ECO:0007669"/>
    <property type="project" value="TreeGrafter"/>
</dbReference>
<evidence type="ECO:0000256" key="1">
    <source>
        <dbReference type="ARBA" id="ARBA00022737"/>
    </source>
</evidence>
<name>A0A3M0JR72_HIRRU</name>
<dbReference type="InterPro" id="IPR002110">
    <property type="entry name" value="Ankyrin_rpt"/>
</dbReference>
<dbReference type="SMART" id="SM00248">
    <property type="entry name" value="ANK"/>
    <property type="match status" value="6"/>
</dbReference>
<dbReference type="InterPro" id="IPR033635">
    <property type="entry name" value="ANKS1/Caskin"/>
</dbReference>
<feature type="repeat" description="ANK" evidence="3">
    <location>
        <begin position="91"/>
        <end position="123"/>
    </location>
</feature>
<dbReference type="PROSITE" id="PS50088">
    <property type="entry name" value="ANK_REPEAT"/>
    <property type="match status" value="4"/>
</dbReference>
<feature type="compositionally biased region" description="Polar residues" evidence="4">
    <location>
        <begin position="353"/>
        <end position="368"/>
    </location>
</feature>
<evidence type="ECO:0000313" key="6">
    <source>
        <dbReference type="Proteomes" id="UP000269221"/>
    </source>
</evidence>
<dbReference type="SUPFAM" id="SSF48403">
    <property type="entry name" value="Ankyrin repeat"/>
    <property type="match status" value="1"/>
</dbReference>
<feature type="repeat" description="ANK" evidence="3">
    <location>
        <begin position="58"/>
        <end position="90"/>
    </location>
</feature>
<dbReference type="EMBL" id="QRBI01000131">
    <property type="protein sequence ID" value="RMC03235.1"/>
    <property type="molecule type" value="Genomic_DNA"/>
</dbReference>
<accession>A0A3M0JR72</accession>
<dbReference type="OrthoDB" id="10039052at2759"/>
<dbReference type="Pfam" id="PF12796">
    <property type="entry name" value="Ank_2"/>
    <property type="match status" value="3"/>
</dbReference>
<dbReference type="AlphaFoldDB" id="A0A3M0JR72"/>
<dbReference type="PANTHER" id="PTHR24174">
    <property type="entry name" value="ANKYRIN REPEAT AND STERILE ALPHA MOTIF DOMAIN-CONTAINING PROTEIN 1"/>
    <property type="match status" value="1"/>
</dbReference>
<proteinExistence type="predicted"/>
<dbReference type="STRING" id="333673.A0A3M0JR72"/>
<dbReference type="FunFam" id="1.25.40.20:FF:000490">
    <property type="entry name" value="ANKS1B isoform 4"/>
    <property type="match status" value="1"/>
</dbReference>
<sequence>MGKDQELLEAARTGNVALVEKLLSGRKGGILGSGSGAIPLSSLLSIWRGPNINCTDSSGYTALHHAALNGHKDIVLKLLQYEASTNVADNKGYFPIHLAAWRGDVDIVKILIHHGPSHSRVNEQNNENETALHCAAQYGHSEVVAVLLEELTDPTIRNNKLETPLDLAALYGRLRVVKMIIKAYPNLMNCNTRKHTPLHLAARNGHKAVVQVLLEAGMDVSCQTEKGSALHEAALFGKVEVVRILLETVPLQKESEDVISSYYKGKKEVGIDTNIKDSLGRTVLDILKEHPSQQSLQIAALLQGEAVTGELSKLLDEIKLCQEKEYSFEDLSHTLSDHYLENFSKVSEEDLMTSGSQTKLNVRPSSMRLSPREEEDDDAAENTCGPSGLWEALTPCNGCRNLGFPMLAQVHIKGAIKLRDAFEKFNRVWLIGWNEAKHFVLAYELTNQALASAASLDEMISRDLFHIIANTYVL</sequence>
<keyword evidence="2 3" id="KW-0040">ANK repeat</keyword>
<dbReference type="PROSITE" id="PS50297">
    <property type="entry name" value="ANK_REP_REGION"/>
    <property type="match status" value="4"/>
</dbReference>
<reference evidence="5 6" key="1">
    <citation type="submission" date="2018-07" db="EMBL/GenBank/DDBJ databases">
        <title>A high quality draft genome assembly of the barn swallow (H. rustica rustica).</title>
        <authorList>
            <person name="Formenti G."/>
            <person name="Chiara M."/>
            <person name="Poveda L."/>
            <person name="Francoijs K.-J."/>
            <person name="Bonisoli-Alquati A."/>
            <person name="Canova L."/>
            <person name="Gianfranceschi L."/>
            <person name="Horner D.S."/>
            <person name="Saino N."/>
        </authorList>
    </citation>
    <scope>NUCLEOTIDE SEQUENCE [LARGE SCALE GENOMIC DNA]</scope>
    <source>
        <strain evidence="5">Chelidonia</strain>
        <tissue evidence="5">Blood</tissue>
    </source>
</reference>
<dbReference type="Gene3D" id="1.25.40.20">
    <property type="entry name" value="Ankyrin repeat-containing domain"/>
    <property type="match status" value="3"/>
</dbReference>
<protein>
    <submittedName>
        <fullName evidence="5">Uncharacterized protein</fullName>
    </submittedName>
</protein>
<feature type="repeat" description="ANK" evidence="3">
    <location>
        <begin position="127"/>
        <end position="159"/>
    </location>
</feature>
<dbReference type="InterPro" id="IPR036770">
    <property type="entry name" value="Ankyrin_rpt-contain_sf"/>
</dbReference>
<comment type="caution">
    <text evidence="5">The sequence shown here is derived from an EMBL/GenBank/DDBJ whole genome shotgun (WGS) entry which is preliminary data.</text>
</comment>
<keyword evidence="6" id="KW-1185">Reference proteome</keyword>
<dbReference type="PRINTS" id="PR01415">
    <property type="entry name" value="ANKYRIN"/>
</dbReference>
<feature type="region of interest" description="Disordered" evidence="4">
    <location>
        <begin position="352"/>
        <end position="382"/>
    </location>
</feature>
<keyword evidence="1" id="KW-0677">Repeat</keyword>
<organism evidence="5 6">
    <name type="scientific">Hirundo rustica rustica</name>
    <dbReference type="NCBI Taxonomy" id="333673"/>
    <lineage>
        <taxon>Eukaryota</taxon>
        <taxon>Metazoa</taxon>
        <taxon>Chordata</taxon>
        <taxon>Craniata</taxon>
        <taxon>Vertebrata</taxon>
        <taxon>Euteleostomi</taxon>
        <taxon>Archelosauria</taxon>
        <taxon>Archosauria</taxon>
        <taxon>Dinosauria</taxon>
        <taxon>Saurischia</taxon>
        <taxon>Theropoda</taxon>
        <taxon>Coelurosauria</taxon>
        <taxon>Aves</taxon>
        <taxon>Neognathae</taxon>
        <taxon>Neoaves</taxon>
        <taxon>Telluraves</taxon>
        <taxon>Australaves</taxon>
        <taxon>Passeriformes</taxon>
        <taxon>Sylvioidea</taxon>
        <taxon>Hirundinidae</taxon>
        <taxon>Hirundo</taxon>
    </lineage>
</organism>
<evidence type="ECO:0000256" key="2">
    <source>
        <dbReference type="ARBA" id="ARBA00023043"/>
    </source>
</evidence>